<dbReference type="InterPro" id="IPR052159">
    <property type="entry name" value="Competence_DNA_uptake"/>
</dbReference>
<reference evidence="3" key="1">
    <citation type="submission" date="2017-09" db="EMBL/GenBank/DDBJ databases">
        <title>Depth-based differentiation of microbial function through sediment-hosted aquifers and enrichment of novel symbionts in the deep terrestrial subsurface.</title>
        <authorList>
            <person name="Probst A.J."/>
            <person name="Ladd B."/>
            <person name="Jarett J.K."/>
            <person name="Geller-Mcgrath D.E."/>
            <person name="Sieber C.M.K."/>
            <person name="Emerson J.B."/>
            <person name="Anantharaman K."/>
            <person name="Thomas B.C."/>
            <person name="Malmstrom R."/>
            <person name="Stieglmeier M."/>
            <person name="Klingl A."/>
            <person name="Woyke T."/>
            <person name="Ryan C.M."/>
            <person name="Banfield J.F."/>
        </authorList>
    </citation>
    <scope>NUCLEOTIDE SEQUENCE [LARGE SCALE GENOMIC DNA]</scope>
</reference>
<proteinExistence type="predicted"/>
<gene>
    <name evidence="2" type="ORF">COT59_00375</name>
</gene>
<comment type="caution">
    <text evidence="2">The sequence shown here is derived from an EMBL/GenBank/DDBJ whole genome shotgun (WGS) entry which is preliminary data.</text>
</comment>
<name>A0A2H0WXU0_9BACT</name>
<dbReference type="Proteomes" id="UP000229675">
    <property type="component" value="Unassembled WGS sequence"/>
</dbReference>
<evidence type="ECO:0000313" key="2">
    <source>
        <dbReference type="EMBL" id="PIS17483.1"/>
    </source>
</evidence>
<dbReference type="CDD" id="cd07731">
    <property type="entry name" value="ComA-like_MBL-fold"/>
    <property type="match status" value="1"/>
</dbReference>
<dbReference type="InterPro" id="IPR035681">
    <property type="entry name" value="ComA-like_MBL"/>
</dbReference>
<dbReference type="Gene3D" id="3.60.15.10">
    <property type="entry name" value="Ribonuclease Z/Hydroxyacylglutathione hydrolase-like"/>
    <property type="match status" value="1"/>
</dbReference>
<evidence type="ECO:0000259" key="1">
    <source>
        <dbReference type="SMART" id="SM00849"/>
    </source>
</evidence>
<dbReference type="PANTHER" id="PTHR30619">
    <property type="entry name" value="DNA INTERNALIZATION/COMPETENCE PROTEIN COMEC/REC2"/>
    <property type="match status" value="1"/>
</dbReference>
<dbReference type="PANTHER" id="PTHR30619:SF1">
    <property type="entry name" value="RECOMBINATION PROTEIN 2"/>
    <property type="match status" value="1"/>
</dbReference>
<feature type="domain" description="Metallo-beta-lactamase" evidence="1">
    <location>
        <begin position="44"/>
        <end position="243"/>
    </location>
</feature>
<dbReference type="SUPFAM" id="SSF56281">
    <property type="entry name" value="Metallo-hydrolase/oxidoreductase"/>
    <property type="match status" value="1"/>
</dbReference>
<dbReference type="AlphaFoldDB" id="A0A2H0WXU0"/>
<dbReference type="InterPro" id="IPR001279">
    <property type="entry name" value="Metallo-B-lactamas"/>
</dbReference>
<organism evidence="2 3">
    <name type="scientific">Candidatus Nealsonbacteria bacterium CG09_land_8_20_14_0_10_42_14</name>
    <dbReference type="NCBI Taxonomy" id="1974707"/>
    <lineage>
        <taxon>Bacteria</taxon>
        <taxon>Candidatus Nealsoniibacteriota</taxon>
    </lineage>
</organism>
<sequence>MKYMKKKSVLIILGILVGFNVLAWIGVFQLSQANLEVTFFDVGQGDSIFIETPSGHQILIDGGPTSVVLEKLGKEMPFWDRTIDLVVLTHPEHDHYGGLLEVLKRYKVENILWTGVLRDTAEYEKWQKLIQEESAEIFIAQAGQQIEGGETSISILWPVESLDGQSVSNTNNTSIVARLVFGESSFLFTGDIYQSVERELLNLVKQRLESDVLKVGHHGSKTSSAEEFIEKVAPEIAVIQAGRDNSYGHPHEITLATLEKYGINILRTDLDGDIKIISDGYAVSTIQN</sequence>
<dbReference type="SMART" id="SM00849">
    <property type="entry name" value="Lactamase_B"/>
    <property type="match status" value="1"/>
</dbReference>
<dbReference type="InterPro" id="IPR036866">
    <property type="entry name" value="RibonucZ/Hydroxyglut_hydro"/>
</dbReference>
<accession>A0A2H0WXU0</accession>
<protein>
    <recommendedName>
        <fullName evidence="1">Metallo-beta-lactamase domain-containing protein</fullName>
    </recommendedName>
</protein>
<evidence type="ECO:0000313" key="3">
    <source>
        <dbReference type="Proteomes" id="UP000229675"/>
    </source>
</evidence>
<dbReference type="Pfam" id="PF00753">
    <property type="entry name" value="Lactamase_B"/>
    <property type="match status" value="1"/>
</dbReference>
<dbReference type="EMBL" id="PEZD01000010">
    <property type="protein sequence ID" value="PIS17483.1"/>
    <property type="molecule type" value="Genomic_DNA"/>
</dbReference>